<evidence type="ECO:0000256" key="1">
    <source>
        <dbReference type="ARBA" id="ARBA00003814"/>
    </source>
</evidence>
<comment type="cofactor">
    <cofactor evidence="10">
        <name>Mg(2+)</name>
        <dbReference type="ChEBI" id="CHEBI:18420"/>
    </cofactor>
    <text evidence="10">Binds 1 Mg(2+) ion per subunit.</text>
</comment>
<dbReference type="RefSeq" id="WP_279573316.1">
    <property type="nucleotide sequence ID" value="NZ_LWID01000001.1"/>
</dbReference>
<dbReference type="FunFam" id="3.20.20.70:FF:000096">
    <property type="entry name" value="Thiamine-phosphate synthase"/>
    <property type="match status" value="1"/>
</dbReference>
<comment type="caution">
    <text evidence="14">The sequence shown here is derived from an EMBL/GenBank/DDBJ whole genome shotgun (WGS) entry which is preliminary data.</text>
</comment>
<dbReference type="PANTHER" id="PTHR20857">
    <property type="entry name" value="THIAMINE-PHOSPHATE PYROPHOSPHORYLASE"/>
    <property type="match status" value="1"/>
</dbReference>
<dbReference type="InterPro" id="IPR013785">
    <property type="entry name" value="Aldolase_TIM"/>
</dbReference>
<comment type="catalytic activity">
    <reaction evidence="8 10 11">
        <text>2-(2-carboxy-4-methylthiazol-5-yl)ethyl phosphate + 4-amino-2-methyl-5-(diphosphooxymethyl)pyrimidine + 2 H(+) = thiamine phosphate + CO2 + diphosphate</text>
        <dbReference type="Rhea" id="RHEA:47848"/>
        <dbReference type="ChEBI" id="CHEBI:15378"/>
        <dbReference type="ChEBI" id="CHEBI:16526"/>
        <dbReference type="ChEBI" id="CHEBI:33019"/>
        <dbReference type="ChEBI" id="CHEBI:37575"/>
        <dbReference type="ChEBI" id="CHEBI:57841"/>
        <dbReference type="ChEBI" id="CHEBI:62890"/>
        <dbReference type="EC" id="2.5.1.3"/>
    </reaction>
</comment>
<keyword evidence="3 10" id="KW-0808">Transferase</keyword>
<feature type="binding site" evidence="10">
    <location>
        <position position="100"/>
    </location>
    <ligand>
        <name>Mg(2+)</name>
        <dbReference type="ChEBI" id="CHEBI:18420"/>
    </ligand>
</feature>
<organism evidence="14 15">
    <name type="scientific">Volucribacter amazonae</name>
    <dbReference type="NCBI Taxonomy" id="256731"/>
    <lineage>
        <taxon>Bacteria</taxon>
        <taxon>Pseudomonadati</taxon>
        <taxon>Pseudomonadota</taxon>
        <taxon>Gammaproteobacteria</taxon>
        <taxon>Pasteurellales</taxon>
        <taxon>Pasteurellaceae</taxon>
        <taxon>Volucribacter</taxon>
    </lineage>
</organism>
<keyword evidence="5 10" id="KW-0460">Magnesium</keyword>
<feature type="binding site" evidence="10">
    <location>
        <position position="80"/>
    </location>
    <ligand>
        <name>4-amino-2-methyl-5-(diphosphooxymethyl)pyrimidine</name>
        <dbReference type="ChEBI" id="CHEBI:57841"/>
    </ligand>
</feature>
<dbReference type="GO" id="GO:0009229">
    <property type="term" value="P:thiamine diphosphate biosynthetic process"/>
    <property type="evidence" value="ECO:0007669"/>
    <property type="project" value="UniProtKB-UniRule"/>
</dbReference>
<gene>
    <name evidence="10" type="primary">thiE</name>
    <name evidence="14" type="ORF">A6A20_10070</name>
</gene>
<comment type="catalytic activity">
    <reaction evidence="9 10 11">
        <text>2-[(2R,5Z)-2-carboxy-4-methylthiazol-5(2H)-ylidene]ethyl phosphate + 4-amino-2-methyl-5-(diphosphooxymethyl)pyrimidine + 2 H(+) = thiamine phosphate + CO2 + diphosphate</text>
        <dbReference type="Rhea" id="RHEA:47844"/>
        <dbReference type="ChEBI" id="CHEBI:15378"/>
        <dbReference type="ChEBI" id="CHEBI:16526"/>
        <dbReference type="ChEBI" id="CHEBI:33019"/>
        <dbReference type="ChEBI" id="CHEBI:37575"/>
        <dbReference type="ChEBI" id="CHEBI:57841"/>
        <dbReference type="ChEBI" id="CHEBI:62899"/>
        <dbReference type="EC" id="2.5.1.3"/>
    </reaction>
</comment>
<feature type="binding site" evidence="10">
    <location>
        <position position="178"/>
    </location>
    <ligand>
        <name>2-[(2R,5Z)-2-carboxy-4-methylthiazol-5(2H)-ylidene]ethyl phosphate</name>
        <dbReference type="ChEBI" id="CHEBI:62899"/>
    </ligand>
</feature>
<feature type="binding site" evidence="10">
    <location>
        <position position="149"/>
    </location>
    <ligand>
        <name>4-amino-2-methyl-5-(diphosphooxymethyl)pyrimidine</name>
        <dbReference type="ChEBI" id="CHEBI:57841"/>
    </ligand>
</feature>
<evidence type="ECO:0000256" key="3">
    <source>
        <dbReference type="ARBA" id="ARBA00022679"/>
    </source>
</evidence>
<keyword evidence="6 10" id="KW-0784">Thiamine biosynthesis</keyword>
<evidence type="ECO:0000256" key="11">
    <source>
        <dbReference type="RuleBase" id="RU003826"/>
    </source>
</evidence>
<feature type="binding site" evidence="10">
    <location>
        <begin position="43"/>
        <end position="47"/>
    </location>
    <ligand>
        <name>4-amino-2-methyl-5-(diphosphooxymethyl)pyrimidine</name>
        <dbReference type="ChEBI" id="CHEBI:57841"/>
    </ligand>
</feature>
<name>A0A9X4PEJ8_9PAST</name>
<evidence type="ECO:0000256" key="2">
    <source>
        <dbReference type="ARBA" id="ARBA00005165"/>
    </source>
</evidence>
<feature type="binding site" evidence="10">
    <location>
        <position position="119"/>
    </location>
    <ligand>
        <name>4-amino-2-methyl-5-(diphosphooxymethyl)pyrimidine</name>
        <dbReference type="ChEBI" id="CHEBI:57841"/>
    </ligand>
</feature>
<evidence type="ECO:0000259" key="13">
    <source>
        <dbReference type="Pfam" id="PF02581"/>
    </source>
</evidence>
<proteinExistence type="inferred from homology"/>
<dbReference type="AlphaFoldDB" id="A0A9X4PEJ8"/>
<dbReference type="GO" id="GO:0005737">
    <property type="term" value="C:cytoplasm"/>
    <property type="evidence" value="ECO:0007669"/>
    <property type="project" value="TreeGrafter"/>
</dbReference>
<sequence>MQTKLSLYFVAGSQDFRHFTGNPCEHFLNTLNQALQAGISCFQFRDKGAFSLAAQPQQQKQLAIQCRDLCRQYQVPFIINDDVNLAIAIEADGIHVGQTDTSIAEIKRKTDRTFILGLSINTLSQALASDNNPDIDYFGVGPIFPTQSKEDPKPVVGLNFIQQLRQAGIKKPIVAIGGIKHPQDCRYLRQTGANGIAVISAISQSPNIAQSVQQLLTT</sequence>
<feature type="binding site" evidence="10">
    <location>
        <position position="81"/>
    </location>
    <ligand>
        <name>Mg(2+)</name>
        <dbReference type="ChEBI" id="CHEBI:18420"/>
    </ligand>
</feature>
<dbReference type="PANTHER" id="PTHR20857:SF15">
    <property type="entry name" value="THIAMINE-PHOSPHATE SYNTHASE"/>
    <property type="match status" value="1"/>
</dbReference>
<feature type="binding site" evidence="10">
    <location>
        <begin position="146"/>
        <end position="148"/>
    </location>
    <ligand>
        <name>2-[(2R,5Z)-2-carboxy-4-methylthiazol-5(2H)-ylidene]ethyl phosphate</name>
        <dbReference type="ChEBI" id="CHEBI:62899"/>
    </ligand>
</feature>
<feature type="domain" description="Thiamine phosphate synthase/TenI" evidence="13">
    <location>
        <begin position="7"/>
        <end position="202"/>
    </location>
</feature>
<dbReference type="GO" id="GO:0004789">
    <property type="term" value="F:thiamine-phosphate diphosphorylase activity"/>
    <property type="evidence" value="ECO:0007669"/>
    <property type="project" value="UniProtKB-UniRule"/>
</dbReference>
<accession>A0A9X4PEJ8</accession>
<comment type="similarity">
    <text evidence="10 11">Belongs to the thiamine-phosphate synthase family.</text>
</comment>
<evidence type="ECO:0000256" key="5">
    <source>
        <dbReference type="ARBA" id="ARBA00022842"/>
    </source>
</evidence>
<dbReference type="InterPro" id="IPR022998">
    <property type="entry name" value="ThiamineP_synth_TenI"/>
</dbReference>
<evidence type="ECO:0000256" key="9">
    <source>
        <dbReference type="ARBA" id="ARBA00047883"/>
    </source>
</evidence>
<evidence type="ECO:0000313" key="15">
    <source>
        <dbReference type="Proteomes" id="UP001155500"/>
    </source>
</evidence>
<evidence type="ECO:0000313" key="14">
    <source>
        <dbReference type="EMBL" id="MDG6895956.1"/>
    </source>
</evidence>
<evidence type="ECO:0000256" key="6">
    <source>
        <dbReference type="ARBA" id="ARBA00022977"/>
    </source>
</evidence>
<dbReference type="EC" id="2.5.1.3" evidence="10"/>
<evidence type="ECO:0000256" key="12">
    <source>
        <dbReference type="RuleBase" id="RU004253"/>
    </source>
</evidence>
<dbReference type="Proteomes" id="UP001155500">
    <property type="component" value="Unassembled WGS sequence"/>
</dbReference>
<dbReference type="GO" id="GO:0009228">
    <property type="term" value="P:thiamine biosynthetic process"/>
    <property type="evidence" value="ECO:0007669"/>
    <property type="project" value="UniProtKB-KW"/>
</dbReference>
<keyword evidence="4 10" id="KW-0479">Metal-binding</keyword>
<keyword evidence="15" id="KW-1185">Reference proteome</keyword>
<dbReference type="HAMAP" id="MF_00097">
    <property type="entry name" value="TMP_synthase"/>
    <property type="match status" value="1"/>
</dbReference>
<dbReference type="SUPFAM" id="SSF51391">
    <property type="entry name" value="Thiamin phosphate synthase"/>
    <property type="match status" value="1"/>
</dbReference>
<dbReference type="Pfam" id="PF02581">
    <property type="entry name" value="TMP-TENI"/>
    <property type="match status" value="1"/>
</dbReference>
<reference evidence="14" key="1">
    <citation type="submission" date="2016-03" db="EMBL/GenBank/DDBJ databases">
        <title>Co-evolution between Pasteurellaceae and their hosts.</title>
        <authorList>
            <person name="Hansen M.J."/>
            <person name="Bojesen A.M."/>
            <person name="Planet P."/>
        </authorList>
    </citation>
    <scope>NUCLEOTIDE SEQUENCE</scope>
    <source>
        <strain evidence="14">146/S8/89</strain>
    </source>
</reference>
<dbReference type="NCBIfam" id="TIGR00693">
    <property type="entry name" value="thiE"/>
    <property type="match status" value="1"/>
</dbReference>
<evidence type="ECO:0000256" key="10">
    <source>
        <dbReference type="HAMAP-Rule" id="MF_00097"/>
    </source>
</evidence>
<evidence type="ECO:0000256" key="8">
    <source>
        <dbReference type="ARBA" id="ARBA00047851"/>
    </source>
</evidence>
<dbReference type="InterPro" id="IPR034291">
    <property type="entry name" value="TMP_synthase"/>
</dbReference>
<comment type="function">
    <text evidence="1 10">Condenses 4-methyl-5-(beta-hydroxyethyl)thiazole monophosphate (THZ-P) and 2-methyl-4-amino-5-hydroxymethyl pyrimidine pyrophosphate (HMP-PP) to form thiamine monophosphate (TMP).</text>
</comment>
<dbReference type="CDD" id="cd00564">
    <property type="entry name" value="TMP_TenI"/>
    <property type="match status" value="1"/>
</dbReference>
<feature type="binding site" evidence="10">
    <location>
        <begin position="199"/>
        <end position="200"/>
    </location>
    <ligand>
        <name>2-[(2R,5Z)-2-carboxy-4-methylthiazol-5(2H)-ylidene]ethyl phosphate</name>
        <dbReference type="ChEBI" id="CHEBI:62899"/>
    </ligand>
</feature>
<dbReference type="Gene3D" id="3.20.20.70">
    <property type="entry name" value="Aldolase class I"/>
    <property type="match status" value="1"/>
</dbReference>
<dbReference type="InterPro" id="IPR036206">
    <property type="entry name" value="ThiamineP_synth_sf"/>
</dbReference>
<protein>
    <recommendedName>
        <fullName evidence="10">Thiamine-phosphate synthase</fullName>
        <shortName evidence="10">TP synthase</shortName>
        <shortName evidence="10">TPS</shortName>
        <ecNumber evidence="10">2.5.1.3</ecNumber>
    </recommendedName>
    <alternativeName>
        <fullName evidence="10">Thiamine-phosphate pyrophosphorylase</fullName>
        <shortName evidence="10">TMP pyrophosphorylase</shortName>
        <shortName evidence="10">TMP-PPase</shortName>
    </alternativeName>
</protein>
<evidence type="ECO:0000256" key="7">
    <source>
        <dbReference type="ARBA" id="ARBA00047334"/>
    </source>
</evidence>
<dbReference type="EMBL" id="LWID01000001">
    <property type="protein sequence ID" value="MDG6895956.1"/>
    <property type="molecule type" value="Genomic_DNA"/>
</dbReference>
<evidence type="ECO:0000256" key="4">
    <source>
        <dbReference type="ARBA" id="ARBA00022723"/>
    </source>
</evidence>
<comment type="pathway">
    <text evidence="2 10 12">Cofactor biosynthesis; thiamine diphosphate biosynthesis; thiamine phosphate from 4-amino-2-methyl-5-diphosphomethylpyrimidine and 4-methyl-5-(2-phosphoethyl)-thiazole: step 1/1.</text>
</comment>
<comment type="catalytic activity">
    <reaction evidence="7 10 11">
        <text>4-methyl-5-(2-phosphooxyethyl)-thiazole + 4-amino-2-methyl-5-(diphosphooxymethyl)pyrimidine + H(+) = thiamine phosphate + diphosphate</text>
        <dbReference type="Rhea" id="RHEA:22328"/>
        <dbReference type="ChEBI" id="CHEBI:15378"/>
        <dbReference type="ChEBI" id="CHEBI:33019"/>
        <dbReference type="ChEBI" id="CHEBI:37575"/>
        <dbReference type="ChEBI" id="CHEBI:57841"/>
        <dbReference type="ChEBI" id="CHEBI:58296"/>
        <dbReference type="EC" id="2.5.1.3"/>
    </reaction>
</comment>
<dbReference type="GO" id="GO:0000287">
    <property type="term" value="F:magnesium ion binding"/>
    <property type="evidence" value="ECO:0007669"/>
    <property type="project" value="UniProtKB-UniRule"/>
</dbReference>